<gene>
    <name evidence="1" type="ordered locus">FI9785_1683</name>
</gene>
<dbReference type="KEGG" id="ljf:FI9785_1683"/>
<dbReference type="Proteomes" id="UP000002627">
    <property type="component" value="Chromosome"/>
</dbReference>
<protein>
    <submittedName>
        <fullName evidence="1">Uncharacterized protein</fullName>
    </submittedName>
</protein>
<keyword evidence="2" id="KW-1185">Reference proteome</keyword>
<name>D0R623_LACJF</name>
<proteinExistence type="predicted"/>
<evidence type="ECO:0000313" key="1">
    <source>
        <dbReference type="EMBL" id="CAX67536.1"/>
    </source>
</evidence>
<reference evidence="1 2" key="1">
    <citation type="journal article" date="2009" name="J. Bacteriol.">
        <title>Complete genome sequence of Lactobacillus johnsonii FI9785, a competitive exclusion agent against pathogens in poultry.</title>
        <authorList>
            <person name="Wegmann U."/>
            <person name="Overweg K."/>
            <person name="Horn N."/>
            <person name="Goesmann A."/>
            <person name="Narbad A."/>
            <person name="Gasson M.J."/>
            <person name="Shearman C."/>
        </authorList>
    </citation>
    <scope>NUCLEOTIDE SEQUENCE [LARGE SCALE GENOMIC DNA]</scope>
    <source>
        <strain evidence="1 2">FI9785</strain>
    </source>
</reference>
<dbReference type="AlphaFoldDB" id="D0R623"/>
<dbReference type="EMBL" id="FN298497">
    <property type="protein sequence ID" value="CAX67536.1"/>
    <property type="molecule type" value="Genomic_DNA"/>
</dbReference>
<organism evidence="1 2">
    <name type="scientific">Lactobacillus johnsonii (strain FI9785)</name>
    <dbReference type="NCBI Taxonomy" id="633699"/>
    <lineage>
        <taxon>Bacteria</taxon>
        <taxon>Bacillati</taxon>
        <taxon>Bacillota</taxon>
        <taxon>Bacilli</taxon>
        <taxon>Lactobacillales</taxon>
        <taxon>Lactobacillaceae</taxon>
        <taxon>Lactobacillus</taxon>
    </lineage>
</organism>
<evidence type="ECO:0000313" key="2">
    <source>
        <dbReference type="Proteomes" id="UP000002627"/>
    </source>
</evidence>
<accession>D0R623</accession>
<sequence>MEKKWGDEFDKQKIYKIFTPLSDNQRKLLLETIHETDPIFFQIAQKIVDRLKFE</sequence>
<dbReference type="HOGENOM" id="CLU_3044682_0_0_9"/>